<proteinExistence type="predicted"/>
<gene>
    <name evidence="2" type="ORF">GCK72_003649</name>
</gene>
<name>A0A6A5HA46_CAERE</name>
<sequence length="86" mass="9059">MSGAEKGRQTRRKEEEMSTSSGATTIPQENGGGAGAVSNTNNQEEIDINLEDPQVQDAAKKIQNVFRGKRFGAKAAAPVVAAADKQ</sequence>
<feature type="compositionally biased region" description="Basic and acidic residues" evidence="1">
    <location>
        <begin position="1"/>
        <end position="16"/>
    </location>
</feature>
<dbReference type="EMBL" id="WUAV01000002">
    <property type="protein sequence ID" value="KAF1763704.1"/>
    <property type="molecule type" value="Genomic_DNA"/>
</dbReference>
<evidence type="ECO:0000256" key="1">
    <source>
        <dbReference type="SAM" id="MobiDB-lite"/>
    </source>
</evidence>
<dbReference type="RefSeq" id="XP_003094460.2">
    <property type="nucleotide sequence ID" value="XM_003094412.2"/>
</dbReference>
<feature type="region of interest" description="Disordered" evidence="1">
    <location>
        <begin position="1"/>
        <end position="52"/>
    </location>
</feature>
<dbReference type="CTD" id="9810904"/>
<dbReference type="AlphaFoldDB" id="A0A6A5HA46"/>
<dbReference type="Proteomes" id="UP000483820">
    <property type="component" value="Chromosome II"/>
</dbReference>
<evidence type="ECO:0000313" key="3">
    <source>
        <dbReference type="Proteomes" id="UP000483820"/>
    </source>
</evidence>
<comment type="caution">
    <text evidence="2">The sequence shown here is derived from an EMBL/GenBank/DDBJ whole genome shotgun (WGS) entry which is preliminary data.</text>
</comment>
<organism evidence="2 3">
    <name type="scientific">Caenorhabditis remanei</name>
    <name type="common">Caenorhabditis vulgaris</name>
    <dbReference type="NCBI Taxonomy" id="31234"/>
    <lineage>
        <taxon>Eukaryota</taxon>
        <taxon>Metazoa</taxon>
        <taxon>Ecdysozoa</taxon>
        <taxon>Nematoda</taxon>
        <taxon>Chromadorea</taxon>
        <taxon>Rhabditida</taxon>
        <taxon>Rhabditina</taxon>
        <taxon>Rhabditomorpha</taxon>
        <taxon>Rhabditoidea</taxon>
        <taxon>Rhabditidae</taxon>
        <taxon>Peloderinae</taxon>
        <taxon>Caenorhabditis</taxon>
    </lineage>
</organism>
<dbReference type="GeneID" id="9810904"/>
<reference evidence="2 3" key="1">
    <citation type="submission" date="2019-12" db="EMBL/GenBank/DDBJ databases">
        <title>Chromosome-level assembly of the Caenorhabditis remanei genome.</title>
        <authorList>
            <person name="Teterina A.A."/>
            <person name="Willis J.H."/>
            <person name="Phillips P.C."/>
        </authorList>
    </citation>
    <scope>NUCLEOTIDE SEQUENCE [LARGE SCALE GENOMIC DNA]</scope>
    <source>
        <strain evidence="2 3">PX506</strain>
        <tissue evidence="2">Whole organism</tissue>
    </source>
</reference>
<evidence type="ECO:0000313" key="2">
    <source>
        <dbReference type="EMBL" id="KAF1763704.1"/>
    </source>
</evidence>
<feature type="compositionally biased region" description="Polar residues" evidence="1">
    <location>
        <begin position="18"/>
        <end position="28"/>
    </location>
</feature>
<dbReference type="KEGG" id="crq:GCK72_003649"/>
<accession>A0A6A5HA46</accession>
<protein>
    <submittedName>
        <fullName evidence="2">Uncharacterized protein</fullName>
    </submittedName>
</protein>